<feature type="chain" id="PRO_5014938668" description="DUF1318 domain-containing protein" evidence="1">
    <location>
        <begin position="21"/>
        <end position="183"/>
    </location>
</feature>
<keyword evidence="3" id="KW-1185">Reference proteome</keyword>
<proteinExistence type="predicted"/>
<dbReference type="Proteomes" id="UP000230202">
    <property type="component" value="Unassembled WGS sequence"/>
</dbReference>
<evidence type="ECO:0008006" key="4">
    <source>
        <dbReference type="Google" id="ProtNLM"/>
    </source>
</evidence>
<keyword evidence="1" id="KW-0732">Signal</keyword>
<name>A0A2N9X4P1_9NEIS</name>
<feature type="signal peptide" evidence="1">
    <location>
        <begin position="1"/>
        <end position="20"/>
    </location>
</feature>
<organism evidence="2 3">
    <name type="scientific">Snodgrassella alvi</name>
    <dbReference type="NCBI Taxonomy" id="1196083"/>
    <lineage>
        <taxon>Bacteria</taxon>
        <taxon>Pseudomonadati</taxon>
        <taxon>Pseudomonadota</taxon>
        <taxon>Betaproteobacteria</taxon>
        <taxon>Neisseriales</taxon>
        <taxon>Neisseriaceae</taxon>
        <taxon>Snodgrassella</taxon>
    </lineage>
</organism>
<evidence type="ECO:0000313" key="2">
    <source>
        <dbReference type="EMBL" id="PIT38144.1"/>
    </source>
</evidence>
<accession>A0A2N9X4P1</accession>
<dbReference type="RefSeq" id="WP_100152170.1">
    <property type="nucleotide sequence ID" value="NZ_CP160326.2"/>
</dbReference>
<evidence type="ECO:0000313" key="3">
    <source>
        <dbReference type="Proteomes" id="UP000230202"/>
    </source>
</evidence>
<dbReference type="AlphaFoldDB" id="A0A2N9X4P1"/>
<gene>
    <name evidence="2" type="ORF">BHC54_06190</name>
</gene>
<comment type="caution">
    <text evidence="2">The sequence shown here is derived from an EMBL/GenBank/DDBJ whole genome shotgun (WGS) entry which is preliminary data.</text>
</comment>
<evidence type="ECO:0000256" key="1">
    <source>
        <dbReference type="SAM" id="SignalP"/>
    </source>
</evidence>
<sequence length="183" mass="20817">MKKYILASALLFGLCSGVFAKGYSYDSSNIEDLPAQCITLETVLSTTYNQYNMAYRGQRSLADADRVVGTEIEKAFLKGTPDEYLLNKNLQQFTMIKRNGLENEIARNRIYNLTGLMTRQELINIAKKMKKKAMNGGLTDKDYRMYDESVINDCLARVKKHPEGNSGSDYYKAIDYSKRKATK</sequence>
<reference evidence="2" key="1">
    <citation type="journal article" date="2017" name="MBio">
        <title>Type VI secretion-mediated competition in the bee gut microbiome.</title>
        <authorList>
            <person name="Steele M.I."/>
            <person name="Kwong W.K."/>
            <person name="Powell J.E."/>
            <person name="Whiteley M."/>
            <person name="Moran N.A."/>
        </authorList>
    </citation>
    <scope>NUCLEOTIDE SEQUENCE [LARGE SCALE GENOMIC DNA]</scope>
    <source>
        <strain evidence="2">WkB273</strain>
    </source>
</reference>
<dbReference type="EMBL" id="MEIL01000029">
    <property type="protein sequence ID" value="PIT38144.1"/>
    <property type="molecule type" value="Genomic_DNA"/>
</dbReference>
<protein>
    <recommendedName>
        <fullName evidence="4">DUF1318 domain-containing protein</fullName>
    </recommendedName>
</protein>